<evidence type="ECO:0000259" key="3">
    <source>
        <dbReference type="PROSITE" id="PS51186"/>
    </source>
</evidence>
<proteinExistence type="predicted"/>
<name>A0A4R4Q0R6_9ACTN</name>
<accession>A0A4R4Q0R6</accession>
<dbReference type="Proteomes" id="UP000295075">
    <property type="component" value="Unassembled WGS sequence"/>
</dbReference>
<dbReference type="PANTHER" id="PTHR43877:SF2">
    <property type="entry name" value="AMINOALKYLPHOSPHONATE N-ACETYLTRANSFERASE-RELATED"/>
    <property type="match status" value="1"/>
</dbReference>
<dbReference type="PROSITE" id="PS51186">
    <property type="entry name" value="GNAT"/>
    <property type="match status" value="1"/>
</dbReference>
<evidence type="ECO:0000256" key="1">
    <source>
        <dbReference type="ARBA" id="ARBA00022679"/>
    </source>
</evidence>
<dbReference type="InterPro" id="IPR016181">
    <property type="entry name" value="Acyl_CoA_acyltransferase"/>
</dbReference>
<dbReference type="CDD" id="cd04301">
    <property type="entry name" value="NAT_SF"/>
    <property type="match status" value="1"/>
</dbReference>
<evidence type="ECO:0000256" key="2">
    <source>
        <dbReference type="ARBA" id="ARBA00023315"/>
    </source>
</evidence>
<dbReference type="EMBL" id="SMKA01000075">
    <property type="protein sequence ID" value="TDC28536.1"/>
    <property type="molecule type" value="Genomic_DNA"/>
</dbReference>
<evidence type="ECO:0000313" key="4">
    <source>
        <dbReference type="EMBL" id="TDC28536.1"/>
    </source>
</evidence>
<evidence type="ECO:0000313" key="5">
    <source>
        <dbReference type="Proteomes" id="UP000295075"/>
    </source>
</evidence>
<dbReference type="InterPro" id="IPR000182">
    <property type="entry name" value="GNAT_dom"/>
</dbReference>
<dbReference type="RefSeq" id="WP_132408086.1">
    <property type="nucleotide sequence ID" value="NZ_SMKA01000075.1"/>
</dbReference>
<organism evidence="4 5">
    <name type="scientific">Kribbella albertanoniae</name>
    <dbReference type="NCBI Taxonomy" id="1266829"/>
    <lineage>
        <taxon>Bacteria</taxon>
        <taxon>Bacillati</taxon>
        <taxon>Actinomycetota</taxon>
        <taxon>Actinomycetes</taxon>
        <taxon>Propionibacteriales</taxon>
        <taxon>Kribbellaceae</taxon>
        <taxon>Kribbella</taxon>
    </lineage>
</organism>
<keyword evidence="2" id="KW-0012">Acyltransferase</keyword>
<comment type="caution">
    <text evidence="4">The sequence shown here is derived from an EMBL/GenBank/DDBJ whole genome shotgun (WGS) entry which is preliminary data.</text>
</comment>
<keyword evidence="5" id="KW-1185">Reference proteome</keyword>
<dbReference type="SUPFAM" id="SSF55729">
    <property type="entry name" value="Acyl-CoA N-acyltransferases (Nat)"/>
    <property type="match status" value="1"/>
</dbReference>
<gene>
    <name evidence="4" type="ORF">E1261_18280</name>
</gene>
<keyword evidence="1 4" id="KW-0808">Transferase</keyword>
<sequence>MTADLIIRRATSADVPAIVTMLADDQLGTSRESLDDPTPYLKAFADIDADPNQLLVVAERNNETVGTLQLTIIPGLSRRGSCRGLIEAVRVAAPARGTGLGTTLIHWAIEESRNRGATLVQLTSDKSRTEAHRFYTNLGFEQSHEGFKLKLN</sequence>
<protein>
    <submittedName>
        <fullName evidence="4">GNAT family N-acetyltransferase</fullName>
    </submittedName>
</protein>
<dbReference type="AlphaFoldDB" id="A0A4R4Q0R6"/>
<dbReference type="OrthoDB" id="9789603at2"/>
<reference evidence="4 5" key="1">
    <citation type="submission" date="2019-03" db="EMBL/GenBank/DDBJ databases">
        <title>Draft genome sequences of novel Actinobacteria.</title>
        <authorList>
            <person name="Sahin N."/>
            <person name="Ay H."/>
            <person name="Saygin H."/>
        </authorList>
    </citation>
    <scope>NUCLEOTIDE SEQUENCE [LARGE SCALE GENOMIC DNA]</scope>
    <source>
        <strain evidence="4 5">JCM 30547</strain>
    </source>
</reference>
<dbReference type="GO" id="GO:0016747">
    <property type="term" value="F:acyltransferase activity, transferring groups other than amino-acyl groups"/>
    <property type="evidence" value="ECO:0007669"/>
    <property type="project" value="InterPro"/>
</dbReference>
<dbReference type="Gene3D" id="3.40.630.30">
    <property type="match status" value="1"/>
</dbReference>
<feature type="domain" description="N-acetyltransferase" evidence="3">
    <location>
        <begin position="5"/>
        <end position="152"/>
    </location>
</feature>
<dbReference type="InterPro" id="IPR050832">
    <property type="entry name" value="Bact_Acetyltransf"/>
</dbReference>
<dbReference type="PANTHER" id="PTHR43877">
    <property type="entry name" value="AMINOALKYLPHOSPHONATE N-ACETYLTRANSFERASE-RELATED-RELATED"/>
    <property type="match status" value="1"/>
</dbReference>
<dbReference type="Pfam" id="PF00583">
    <property type="entry name" value="Acetyltransf_1"/>
    <property type="match status" value="1"/>
</dbReference>